<dbReference type="PANTHER" id="PTHR22803">
    <property type="entry name" value="MANNOSE, PHOSPHOLIPASE, LECTIN RECEPTOR RELATED"/>
    <property type="match status" value="1"/>
</dbReference>
<dbReference type="Ensembl" id="ENSKMAT00000017545.1">
    <property type="protein sequence ID" value="ENSKMAP00000017307.1"/>
    <property type="gene ID" value="ENSKMAG00000012904.1"/>
</dbReference>
<keyword evidence="4" id="KW-1185">Reference proteome</keyword>
<reference evidence="3" key="2">
    <citation type="submission" date="2025-09" db="UniProtKB">
        <authorList>
            <consortium name="Ensembl"/>
        </authorList>
    </citation>
    <scope>IDENTIFICATION</scope>
</reference>
<name>A0A3Q3FYE5_KRYMA</name>
<organism evidence="3 4">
    <name type="scientific">Kryptolebias marmoratus</name>
    <name type="common">Mangrove killifish</name>
    <name type="synonym">Rivulus marmoratus</name>
    <dbReference type="NCBI Taxonomy" id="37003"/>
    <lineage>
        <taxon>Eukaryota</taxon>
        <taxon>Metazoa</taxon>
        <taxon>Chordata</taxon>
        <taxon>Craniata</taxon>
        <taxon>Vertebrata</taxon>
        <taxon>Euteleostomi</taxon>
        <taxon>Actinopterygii</taxon>
        <taxon>Neopterygii</taxon>
        <taxon>Teleostei</taxon>
        <taxon>Neoteleostei</taxon>
        <taxon>Acanthomorphata</taxon>
        <taxon>Ovalentaria</taxon>
        <taxon>Atherinomorphae</taxon>
        <taxon>Cyprinodontiformes</taxon>
        <taxon>Rivulidae</taxon>
        <taxon>Kryptolebias</taxon>
    </lineage>
</organism>
<evidence type="ECO:0000259" key="2">
    <source>
        <dbReference type="PROSITE" id="PS50041"/>
    </source>
</evidence>
<dbReference type="PROSITE" id="PS50041">
    <property type="entry name" value="C_TYPE_LECTIN_2"/>
    <property type="match status" value="1"/>
</dbReference>
<dbReference type="GeneTree" id="ENSGT00940000161814"/>
<dbReference type="Gene3D" id="3.10.100.10">
    <property type="entry name" value="Mannose-Binding Protein A, subunit A"/>
    <property type="match status" value="1"/>
</dbReference>
<dbReference type="InterPro" id="IPR001304">
    <property type="entry name" value="C-type_lectin-like"/>
</dbReference>
<dbReference type="SUPFAM" id="SSF56436">
    <property type="entry name" value="C-type lectin-like"/>
    <property type="match status" value="1"/>
</dbReference>
<dbReference type="PRINTS" id="PR01504">
    <property type="entry name" value="PNCREATITSAP"/>
</dbReference>
<dbReference type="InterPro" id="IPR016186">
    <property type="entry name" value="C-type_lectin-like/link_sf"/>
</dbReference>
<dbReference type="InterPro" id="IPR016187">
    <property type="entry name" value="CTDL_fold"/>
</dbReference>
<dbReference type="SMART" id="SM00034">
    <property type="entry name" value="CLECT"/>
    <property type="match status" value="1"/>
</dbReference>
<proteinExistence type="predicted"/>
<evidence type="ECO:0000313" key="3">
    <source>
        <dbReference type="Ensembl" id="ENSKMAP00000017307.1"/>
    </source>
</evidence>
<protein>
    <submittedName>
        <fullName evidence="3">Galactose-specific lectin nattectin-like</fullName>
    </submittedName>
</protein>
<accession>A0A3Q3FYE5</accession>
<keyword evidence="1" id="KW-0732">Signal</keyword>
<feature type="signal peptide" evidence="1">
    <location>
        <begin position="1"/>
        <end position="23"/>
    </location>
</feature>
<dbReference type="Proteomes" id="UP000264800">
    <property type="component" value="Unplaced"/>
</dbReference>
<feature type="domain" description="C-type lectin" evidence="2">
    <location>
        <begin position="41"/>
        <end position="160"/>
    </location>
</feature>
<feature type="chain" id="PRO_5018605584" evidence="1">
    <location>
        <begin position="24"/>
        <end position="163"/>
    </location>
</feature>
<sequence length="163" mass="18355">MASGLYFTLLLCLSCGLWIEADAGCQPTAPPCRCPSGWSQYGKRCFRFINSERDWASSEQTCIAYGGNLASFHNINEFNFLRALVYGAIRSYKNTWVGGNDAAKDGVWMWTDGSRFDYIRWYKGEPNNSGGRESCLEINVKGGNQVNDEKCTTRRPFICARDL</sequence>
<dbReference type="CDD" id="cd00037">
    <property type="entry name" value="CLECT"/>
    <property type="match status" value="1"/>
</dbReference>
<dbReference type="InterPro" id="IPR050111">
    <property type="entry name" value="C-type_lectin/snaclec_domain"/>
</dbReference>
<dbReference type="Pfam" id="PF00059">
    <property type="entry name" value="Lectin_C"/>
    <property type="match status" value="1"/>
</dbReference>
<dbReference type="AlphaFoldDB" id="A0A3Q3FYE5"/>
<evidence type="ECO:0000256" key="1">
    <source>
        <dbReference type="SAM" id="SignalP"/>
    </source>
</evidence>
<dbReference type="OMA" id="WVGGREN"/>
<evidence type="ECO:0000313" key="4">
    <source>
        <dbReference type="Proteomes" id="UP000264800"/>
    </source>
</evidence>
<reference evidence="3" key="1">
    <citation type="submission" date="2025-08" db="UniProtKB">
        <authorList>
            <consortium name="Ensembl"/>
        </authorList>
    </citation>
    <scope>IDENTIFICATION</scope>
</reference>